<evidence type="ECO:0000256" key="3">
    <source>
        <dbReference type="ARBA" id="ARBA00023002"/>
    </source>
</evidence>
<protein>
    <recommendedName>
        <fullName evidence="6">Fe2OG dioxygenase domain-containing protein</fullName>
    </recommendedName>
</protein>
<keyword evidence="8" id="KW-1185">Reference proteome</keyword>
<dbReference type="FunFam" id="2.60.120.330:FF:000005">
    <property type="entry name" value="1-aminocyclopropane-1-carboxylate oxidase homolog 1"/>
    <property type="match status" value="1"/>
</dbReference>
<dbReference type="OrthoDB" id="288590at2759"/>
<dbReference type="PANTHER" id="PTHR10209:SF859">
    <property type="entry name" value="OS03G0690500 PROTEIN"/>
    <property type="match status" value="1"/>
</dbReference>
<keyword evidence="4 5" id="KW-0408">Iron</keyword>
<evidence type="ECO:0000256" key="1">
    <source>
        <dbReference type="ARBA" id="ARBA00008056"/>
    </source>
</evidence>
<evidence type="ECO:0000313" key="7">
    <source>
        <dbReference type="EMBL" id="ONK56949.1"/>
    </source>
</evidence>
<evidence type="ECO:0000313" key="8">
    <source>
        <dbReference type="Proteomes" id="UP000243459"/>
    </source>
</evidence>
<comment type="similarity">
    <text evidence="1 5">Belongs to the iron/ascorbate-dependent oxidoreductase family.</text>
</comment>
<dbReference type="Pfam" id="PF03171">
    <property type="entry name" value="2OG-FeII_Oxy"/>
    <property type="match status" value="1"/>
</dbReference>
<dbReference type="PROSITE" id="PS51471">
    <property type="entry name" value="FE2OG_OXY"/>
    <property type="match status" value="1"/>
</dbReference>
<sequence length="351" mass="39445">MSSSYDRLSEIRAFDETEAGVKGLVDAGVTTIPRFFYDSISDKTTNPNSQISIPIIDLQSKELDIIDEVKKAAETFGFFQVVNHGVPQEVMEGMIEGGKRFHEEENEVKRMYYTRDLSKFKVTYNSNFDLYHAPAANWRDTLSCIIAPDGPAPDELPLACRQITFKYTQHIQKLGKILFELISEALGLKRDYLKQIECARGLVHAVHYYPPCPEPHLTLGVSKHSDPSFLTVVLQDHIGGLQVLHQDQWVDVSPVPGALLVNVGDLLQLVSNDKFKSAEHRVLANEVGPRISVASFFTTFLSSSSRLYGPIKEFLSAENPPLYRETTVKEFATQYYSKGLDGQSALTYFKL</sequence>
<dbReference type="InterPro" id="IPR044861">
    <property type="entry name" value="IPNS-like_FE2OG_OXY"/>
</dbReference>
<dbReference type="OMA" id="CARGHAI"/>
<dbReference type="GO" id="GO:0046872">
    <property type="term" value="F:metal ion binding"/>
    <property type="evidence" value="ECO:0007669"/>
    <property type="project" value="UniProtKB-KW"/>
</dbReference>
<dbReference type="Gramene" id="ONK56949">
    <property type="protein sequence ID" value="ONK56949"/>
    <property type="gene ID" value="A4U43_C10F15000"/>
</dbReference>
<evidence type="ECO:0000256" key="5">
    <source>
        <dbReference type="RuleBase" id="RU003682"/>
    </source>
</evidence>
<dbReference type="AlphaFoldDB" id="A0A5P1E396"/>
<accession>A0A5P1E396</accession>
<dbReference type="Proteomes" id="UP000243459">
    <property type="component" value="Chromosome 10"/>
</dbReference>
<keyword evidence="2 5" id="KW-0479">Metal-binding</keyword>
<reference evidence="8" key="1">
    <citation type="journal article" date="2017" name="Nat. Commun.">
        <title>The asparagus genome sheds light on the origin and evolution of a young Y chromosome.</title>
        <authorList>
            <person name="Harkess A."/>
            <person name="Zhou J."/>
            <person name="Xu C."/>
            <person name="Bowers J.E."/>
            <person name="Van der Hulst R."/>
            <person name="Ayyampalayam S."/>
            <person name="Mercati F."/>
            <person name="Riccardi P."/>
            <person name="McKain M.R."/>
            <person name="Kakrana A."/>
            <person name="Tang H."/>
            <person name="Ray J."/>
            <person name="Groenendijk J."/>
            <person name="Arikit S."/>
            <person name="Mathioni S.M."/>
            <person name="Nakano M."/>
            <person name="Shan H."/>
            <person name="Telgmann-Rauber A."/>
            <person name="Kanno A."/>
            <person name="Yue Z."/>
            <person name="Chen H."/>
            <person name="Li W."/>
            <person name="Chen Y."/>
            <person name="Xu X."/>
            <person name="Zhang Y."/>
            <person name="Luo S."/>
            <person name="Chen H."/>
            <person name="Gao J."/>
            <person name="Mao Z."/>
            <person name="Pires J.C."/>
            <person name="Luo M."/>
            <person name="Kudrna D."/>
            <person name="Wing R.A."/>
            <person name="Meyers B.C."/>
            <person name="Yi K."/>
            <person name="Kong H."/>
            <person name="Lavrijsen P."/>
            <person name="Sunseri F."/>
            <person name="Falavigna A."/>
            <person name="Ye Y."/>
            <person name="Leebens-Mack J.H."/>
            <person name="Chen G."/>
        </authorList>
    </citation>
    <scope>NUCLEOTIDE SEQUENCE [LARGE SCALE GENOMIC DNA]</scope>
    <source>
        <strain evidence="8">cv. DH0086</strain>
    </source>
</reference>
<dbReference type="InterPro" id="IPR005123">
    <property type="entry name" value="Oxoglu/Fe-dep_dioxygenase_dom"/>
</dbReference>
<evidence type="ECO:0000256" key="2">
    <source>
        <dbReference type="ARBA" id="ARBA00022723"/>
    </source>
</evidence>
<dbReference type="PANTHER" id="PTHR10209">
    <property type="entry name" value="OXIDOREDUCTASE, 2OG-FE II OXYGENASE FAMILY PROTEIN"/>
    <property type="match status" value="1"/>
</dbReference>
<feature type="domain" description="Fe2OG dioxygenase" evidence="6">
    <location>
        <begin position="195"/>
        <end position="299"/>
    </location>
</feature>
<evidence type="ECO:0000259" key="6">
    <source>
        <dbReference type="PROSITE" id="PS51471"/>
    </source>
</evidence>
<dbReference type="GO" id="GO:0051213">
    <property type="term" value="F:dioxygenase activity"/>
    <property type="evidence" value="ECO:0007669"/>
    <property type="project" value="UniProtKB-ARBA"/>
</dbReference>
<gene>
    <name evidence="7" type="ORF">A4U43_C10F15000</name>
</gene>
<dbReference type="Gene3D" id="2.60.120.330">
    <property type="entry name" value="B-lactam Antibiotic, Isopenicillin N Synthase, Chain"/>
    <property type="match status" value="1"/>
</dbReference>
<evidence type="ECO:0000256" key="4">
    <source>
        <dbReference type="ARBA" id="ARBA00023004"/>
    </source>
</evidence>
<dbReference type="EMBL" id="CM007390">
    <property type="protein sequence ID" value="ONK56949.1"/>
    <property type="molecule type" value="Genomic_DNA"/>
</dbReference>
<keyword evidence="3 5" id="KW-0560">Oxidoreductase</keyword>
<organism evidence="7 8">
    <name type="scientific">Asparagus officinalis</name>
    <name type="common">Garden asparagus</name>
    <dbReference type="NCBI Taxonomy" id="4686"/>
    <lineage>
        <taxon>Eukaryota</taxon>
        <taxon>Viridiplantae</taxon>
        <taxon>Streptophyta</taxon>
        <taxon>Embryophyta</taxon>
        <taxon>Tracheophyta</taxon>
        <taxon>Spermatophyta</taxon>
        <taxon>Magnoliopsida</taxon>
        <taxon>Liliopsida</taxon>
        <taxon>Asparagales</taxon>
        <taxon>Asparagaceae</taxon>
        <taxon>Asparagoideae</taxon>
        <taxon>Asparagus</taxon>
    </lineage>
</organism>
<dbReference type="InterPro" id="IPR026992">
    <property type="entry name" value="DIOX_N"/>
</dbReference>
<dbReference type="InterPro" id="IPR027443">
    <property type="entry name" value="IPNS-like_sf"/>
</dbReference>
<name>A0A5P1E396_ASPOF</name>
<dbReference type="Pfam" id="PF14226">
    <property type="entry name" value="DIOX_N"/>
    <property type="match status" value="1"/>
</dbReference>
<dbReference type="SUPFAM" id="SSF51197">
    <property type="entry name" value="Clavaminate synthase-like"/>
    <property type="match status" value="1"/>
</dbReference>
<proteinExistence type="inferred from homology"/>